<dbReference type="InterPro" id="IPR022790">
    <property type="entry name" value="GH26_dom"/>
</dbReference>
<dbReference type="Gene3D" id="3.20.20.80">
    <property type="entry name" value="Glycosidases"/>
    <property type="match status" value="1"/>
</dbReference>
<dbReference type="InterPro" id="IPR017853">
    <property type="entry name" value="GH"/>
</dbReference>
<feature type="domain" description="GH26" evidence="6">
    <location>
        <begin position="1"/>
        <end position="260"/>
    </location>
</feature>
<dbReference type="RefSeq" id="WP_406857325.1">
    <property type="nucleotide sequence ID" value="NZ_CP157484.1"/>
</dbReference>
<keyword evidence="3 4" id="KW-0326">Glycosidase</keyword>
<dbReference type="EMBL" id="CP157484">
    <property type="protein sequence ID" value="XBO40465.1"/>
    <property type="molecule type" value="Genomic_DNA"/>
</dbReference>
<dbReference type="GO" id="GO:0016985">
    <property type="term" value="F:mannan endo-1,4-beta-mannosidase activity"/>
    <property type="evidence" value="ECO:0007669"/>
    <property type="project" value="InterPro"/>
</dbReference>
<organism evidence="7">
    <name type="scientific">Alsobacter sp. KACC 23698</name>
    <dbReference type="NCBI Taxonomy" id="3149229"/>
    <lineage>
        <taxon>Bacteria</taxon>
        <taxon>Pseudomonadati</taxon>
        <taxon>Pseudomonadota</taxon>
        <taxon>Alphaproteobacteria</taxon>
        <taxon>Hyphomicrobiales</taxon>
        <taxon>Alsobacteraceae</taxon>
        <taxon>Alsobacter</taxon>
    </lineage>
</organism>
<evidence type="ECO:0000259" key="6">
    <source>
        <dbReference type="PROSITE" id="PS51764"/>
    </source>
</evidence>
<evidence type="ECO:0000256" key="4">
    <source>
        <dbReference type="PROSITE-ProRule" id="PRU01100"/>
    </source>
</evidence>
<dbReference type="GO" id="GO:0006080">
    <property type="term" value="P:substituted mannan metabolic process"/>
    <property type="evidence" value="ECO:0007669"/>
    <property type="project" value="InterPro"/>
</dbReference>
<evidence type="ECO:0000256" key="5">
    <source>
        <dbReference type="SAM" id="MobiDB-lite"/>
    </source>
</evidence>
<dbReference type="InterPro" id="IPR000805">
    <property type="entry name" value="Glyco_hydro_26"/>
</dbReference>
<evidence type="ECO:0000256" key="1">
    <source>
        <dbReference type="ARBA" id="ARBA00007754"/>
    </source>
</evidence>
<feature type="region of interest" description="Disordered" evidence="5">
    <location>
        <begin position="307"/>
        <end position="358"/>
    </location>
</feature>
<comment type="similarity">
    <text evidence="1 4">Belongs to the glycosyl hydrolase 26 family.</text>
</comment>
<dbReference type="SUPFAM" id="SSF51445">
    <property type="entry name" value="(Trans)glycosidases"/>
    <property type="match status" value="1"/>
</dbReference>
<name>A0AAU7JJR2_9HYPH</name>
<evidence type="ECO:0000256" key="3">
    <source>
        <dbReference type="ARBA" id="ARBA00023295"/>
    </source>
</evidence>
<proteinExistence type="inferred from homology"/>
<dbReference type="PROSITE" id="PS51764">
    <property type="entry name" value="GH26"/>
    <property type="match status" value="1"/>
</dbReference>
<feature type="active site" description="Proton donor" evidence="4">
    <location>
        <position position="87"/>
    </location>
</feature>
<gene>
    <name evidence="7" type="ORF">ABEG18_06775</name>
</gene>
<dbReference type="PANTHER" id="PTHR40079">
    <property type="entry name" value="MANNAN ENDO-1,4-BETA-MANNOSIDASE E-RELATED"/>
    <property type="match status" value="1"/>
</dbReference>
<keyword evidence="2 4" id="KW-0378">Hydrolase</keyword>
<feature type="compositionally biased region" description="Low complexity" evidence="5">
    <location>
        <begin position="281"/>
        <end position="292"/>
    </location>
</feature>
<sequence length="374" mass="39775">MGDSVDFVRAHTGRADWADWDGSIAWESQLWAGTGRPIAWSIPLFANQGNLASAASGAYDSHYRQAAETILAGQAHDAAISIRMGEEFNSDWMPWSAAKGQEQNFIAAYRHFVDAFRSVSDKFQFEWNVNLGGSVDPAAAYPGDAYVDVIGMDFYYNTQWDSADPNVAWAKKVSEPFGLQWHQDFAAAHGKPTAYSEWGMNSDAPAYVTKAAQWFADHHVLYQSYWDVNDNGYRSEIGQYAGASTAFKKAFGQSDGHSQAPAPAASAAAAATDAASTSASAADASHAASPTTQADASSAPAAVRFSASSGGDASAVPEAAPTSPSWDAAAAPRWSAPEWAPDAPAAHQSSDGAWAGHQHHATKWQAGYGDFHVL</sequence>
<protein>
    <submittedName>
        <fullName evidence="7">Glycosyl hydrolase</fullName>
    </submittedName>
</protein>
<dbReference type="AlphaFoldDB" id="A0AAU7JJR2"/>
<accession>A0AAU7JJR2</accession>
<evidence type="ECO:0000313" key="7">
    <source>
        <dbReference type="EMBL" id="XBO40465.1"/>
    </source>
</evidence>
<feature type="active site" description="Nucleophile" evidence="4">
    <location>
        <position position="197"/>
    </location>
</feature>
<dbReference type="PANTHER" id="PTHR40079:SF4">
    <property type="entry name" value="GH26 DOMAIN-CONTAINING PROTEIN-RELATED"/>
    <property type="match status" value="1"/>
</dbReference>
<reference evidence="7" key="1">
    <citation type="submission" date="2024-05" db="EMBL/GenBank/DDBJ databases">
        <authorList>
            <person name="Kim S."/>
            <person name="Heo J."/>
            <person name="Choi H."/>
            <person name="Choi Y."/>
            <person name="Kwon S.-W."/>
            <person name="Kim Y."/>
        </authorList>
    </citation>
    <scope>NUCLEOTIDE SEQUENCE</scope>
    <source>
        <strain evidence="7">KACC 23698</strain>
    </source>
</reference>
<evidence type="ECO:0000256" key="2">
    <source>
        <dbReference type="ARBA" id="ARBA00022801"/>
    </source>
</evidence>
<feature type="region of interest" description="Disordered" evidence="5">
    <location>
        <begin position="281"/>
        <end position="300"/>
    </location>
</feature>
<dbReference type="Pfam" id="PF02156">
    <property type="entry name" value="Glyco_hydro_26"/>
    <property type="match status" value="1"/>
</dbReference>